<name>A0A371PBB0_9ACTN</name>
<dbReference type="Proteomes" id="UP000265581">
    <property type="component" value="Unassembled WGS sequence"/>
</dbReference>
<dbReference type="Pfam" id="PF01263">
    <property type="entry name" value="Aldose_epim"/>
    <property type="match status" value="1"/>
</dbReference>
<dbReference type="AlphaFoldDB" id="A0A371PBB0"/>
<evidence type="ECO:0000313" key="2">
    <source>
        <dbReference type="Proteomes" id="UP000265581"/>
    </source>
</evidence>
<dbReference type="PANTHER" id="PTHR11122:SF13">
    <property type="entry name" value="GLUCOSE-6-PHOSPHATE 1-EPIMERASE"/>
    <property type="match status" value="1"/>
</dbReference>
<dbReference type="Gene3D" id="2.70.98.10">
    <property type="match status" value="1"/>
</dbReference>
<dbReference type="PANTHER" id="PTHR11122">
    <property type="entry name" value="APOSPORY-ASSOCIATED PROTEIN C-RELATED"/>
    <property type="match status" value="1"/>
</dbReference>
<organism evidence="1 2">
    <name type="scientific">Aeromicrobium endophyticum</name>
    <dbReference type="NCBI Taxonomy" id="2292704"/>
    <lineage>
        <taxon>Bacteria</taxon>
        <taxon>Bacillati</taxon>
        <taxon>Actinomycetota</taxon>
        <taxon>Actinomycetes</taxon>
        <taxon>Propionibacteriales</taxon>
        <taxon>Nocardioidaceae</taxon>
        <taxon>Aeromicrobium</taxon>
    </lineage>
</organism>
<accession>A0A371PBB0</accession>
<reference evidence="1 2" key="1">
    <citation type="submission" date="2018-08" db="EMBL/GenBank/DDBJ databases">
        <title>Aeromicrobium sp. M2KJ-4, whole genome shotgun sequence.</title>
        <authorList>
            <person name="Tuo L."/>
        </authorList>
    </citation>
    <scope>NUCLEOTIDE SEQUENCE [LARGE SCALE GENOMIC DNA]</scope>
    <source>
        <strain evidence="1 2">M2KJ-4</strain>
    </source>
</reference>
<sequence length="296" mass="32018">MLRLRGGAGTAEISTLGAEPHSLRDCTGHELLWQAGPQWRRHAPILFPIVGRVPGDTITVDGATFPMTQHGFARDLEWDVVEVDDASATLRLRDSDETRARYPFAFELTARYAIDDEGLATTYEVLNSGETPMPVSIGSHPAFAWPLEPGAAKTDHVVVFDHDEPAPIRRLDHTLVLPDPQPTPLDGSTLRLDPALFAIDAVVMDQVASGGLRYLAPSGRGIRMTWDDVFDVFVVWSRPTGADLLCLEPCVGGAAPVDFAGELRDKPGVRTVAPGEALTAGYRIDPLVPGRPSARS</sequence>
<dbReference type="OrthoDB" id="9795355at2"/>
<dbReference type="InterPro" id="IPR014718">
    <property type="entry name" value="GH-type_carb-bd"/>
</dbReference>
<protein>
    <submittedName>
        <fullName evidence="1">Aldose 1-epimerase family protein</fullName>
    </submittedName>
</protein>
<gene>
    <name evidence="1" type="ORF">DX116_06490</name>
</gene>
<evidence type="ECO:0000313" key="1">
    <source>
        <dbReference type="EMBL" id="REK73211.1"/>
    </source>
</evidence>
<dbReference type="InterPro" id="IPR008183">
    <property type="entry name" value="Aldose_1/G6P_1-epimerase"/>
</dbReference>
<dbReference type="GO" id="GO:0016853">
    <property type="term" value="F:isomerase activity"/>
    <property type="evidence" value="ECO:0007669"/>
    <property type="project" value="InterPro"/>
</dbReference>
<dbReference type="InterPro" id="IPR037481">
    <property type="entry name" value="LacX"/>
</dbReference>
<dbReference type="RefSeq" id="WP_119703324.1">
    <property type="nucleotide sequence ID" value="NZ_JBHSOI010000001.1"/>
</dbReference>
<dbReference type="GO" id="GO:0030246">
    <property type="term" value="F:carbohydrate binding"/>
    <property type="evidence" value="ECO:0007669"/>
    <property type="project" value="InterPro"/>
</dbReference>
<comment type="caution">
    <text evidence="1">The sequence shown here is derived from an EMBL/GenBank/DDBJ whole genome shotgun (WGS) entry which is preliminary data.</text>
</comment>
<dbReference type="EMBL" id="QUBR01000001">
    <property type="protein sequence ID" value="REK73211.1"/>
    <property type="molecule type" value="Genomic_DNA"/>
</dbReference>
<dbReference type="InterPro" id="IPR011013">
    <property type="entry name" value="Gal_mutarotase_sf_dom"/>
</dbReference>
<dbReference type="GO" id="GO:0005975">
    <property type="term" value="P:carbohydrate metabolic process"/>
    <property type="evidence" value="ECO:0007669"/>
    <property type="project" value="InterPro"/>
</dbReference>
<keyword evidence="2" id="KW-1185">Reference proteome</keyword>
<dbReference type="CDD" id="cd09024">
    <property type="entry name" value="Aldose_epim_lacX"/>
    <property type="match status" value="1"/>
</dbReference>
<dbReference type="SUPFAM" id="SSF74650">
    <property type="entry name" value="Galactose mutarotase-like"/>
    <property type="match status" value="1"/>
</dbReference>
<proteinExistence type="predicted"/>